<evidence type="ECO:0000313" key="3">
    <source>
        <dbReference type="Proteomes" id="UP000292702"/>
    </source>
</evidence>
<protein>
    <recommendedName>
        <fullName evidence="4">Transmembrane protein</fullName>
    </recommendedName>
</protein>
<reference evidence="2 3" key="1">
    <citation type="submission" date="2018-11" db="EMBL/GenBank/DDBJ databases">
        <title>Genome assembly of Steccherinum ochraceum LE-BIN_3174, the white-rot fungus of the Steccherinaceae family (The Residual Polyporoid clade, Polyporales, Basidiomycota).</title>
        <authorList>
            <person name="Fedorova T.V."/>
            <person name="Glazunova O.A."/>
            <person name="Landesman E.O."/>
            <person name="Moiseenko K.V."/>
            <person name="Psurtseva N.V."/>
            <person name="Savinova O.S."/>
            <person name="Shakhova N.V."/>
            <person name="Tyazhelova T.V."/>
            <person name="Vasina D.V."/>
        </authorList>
    </citation>
    <scope>NUCLEOTIDE SEQUENCE [LARGE SCALE GENOMIC DNA]</scope>
    <source>
        <strain evidence="2 3">LE-BIN_3174</strain>
    </source>
</reference>
<keyword evidence="1" id="KW-0812">Transmembrane</keyword>
<comment type="caution">
    <text evidence="2">The sequence shown here is derived from an EMBL/GenBank/DDBJ whole genome shotgun (WGS) entry which is preliminary data.</text>
</comment>
<keyword evidence="1" id="KW-0472">Membrane</keyword>
<proteinExistence type="predicted"/>
<dbReference type="EMBL" id="RWJN01000343">
    <property type="protein sequence ID" value="TCD62811.1"/>
    <property type="molecule type" value="Genomic_DNA"/>
</dbReference>
<organism evidence="2 3">
    <name type="scientific">Steccherinum ochraceum</name>
    <dbReference type="NCBI Taxonomy" id="92696"/>
    <lineage>
        <taxon>Eukaryota</taxon>
        <taxon>Fungi</taxon>
        <taxon>Dikarya</taxon>
        <taxon>Basidiomycota</taxon>
        <taxon>Agaricomycotina</taxon>
        <taxon>Agaricomycetes</taxon>
        <taxon>Polyporales</taxon>
        <taxon>Steccherinaceae</taxon>
        <taxon>Steccherinum</taxon>
    </lineage>
</organism>
<keyword evidence="3" id="KW-1185">Reference proteome</keyword>
<dbReference type="AlphaFoldDB" id="A0A4R0R5S9"/>
<evidence type="ECO:0000256" key="1">
    <source>
        <dbReference type="SAM" id="Phobius"/>
    </source>
</evidence>
<feature type="transmembrane region" description="Helical" evidence="1">
    <location>
        <begin position="29"/>
        <end position="47"/>
    </location>
</feature>
<sequence>MFLLHLLYAGGVALMTLVGMVNNSGLTTHQVFGLVAIPAFLFIRSLYVDITRPIPQVDLEVPASNFLSSVATSPVTVTSLIVRPPSLVPSVIVPTSTDLAVIPTACKALLVLETAKPLVARVEVEDDCQWPSTDPITLIFTDALVQALASTSIQSSQDNAPSAQDKPSPAVRSTATPSFVFMVASTVLCAYGSYLFTAYVLSRCHVTVGSGEDGVMVSLEERQTASSIVSELKAVDEALEALRRLITETSWLGASDLSRQCQELELTARELEEAECNANIFRLAEKMEVALLCRDDFPFELLDFDEMIAQPPPAFNVEEEEDY</sequence>
<feature type="transmembrane region" description="Helical" evidence="1">
    <location>
        <begin position="179"/>
        <end position="201"/>
    </location>
</feature>
<evidence type="ECO:0000313" key="2">
    <source>
        <dbReference type="EMBL" id="TCD62811.1"/>
    </source>
</evidence>
<keyword evidence="1" id="KW-1133">Transmembrane helix</keyword>
<dbReference type="OrthoDB" id="3320795at2759"/>
<evidence type="ECO:0008006" key="4">
    <source>
        <dbReference type="Google" id="ProtNLM"/>
    </source>
</evidence>
<gene>
    <name evidence="2" type="ORF">EIP91_006377</name>
</gene>
<accession>A0A4R0R5S9</accession>
<dbReference type="Proteomes" id="UP000292702">
    <property type="component" value="Unassembled WGS sequence"/>
</dbReference>
<name>A0A4R0R5S9_9APHY</name>